<dbReference type="Proteomes" id="UP000820669">
    <property type="component" value="Unassembled WGS sequence"/>
</dbReference>
<name>A0ABX1SHB3_9PSEU</name>
<keyword evidence="4" id="KW-1185">Reference proteome</keyword>
<feature type="compositionally biased region" description="Pro residues" evidence="1">
    <location>
        <begin position="1"/>
        <end position="12"/>
    </location>
</feature>
<dbReference type="RefSeq" id="WP_169384421.1">
    <property type="nucleotide sequence ID" value="NZ_JAAXLA010000069.1"/>
</dbReference>
<dbReference type="EMBL" id="JAAXLA010000069">
    <property type="protein sequence ID" value="NMI00956.1"/>
    <property type="molecule type" value="Genomic_DNA"/>
</dbReference>
<keyword evidence="2" id="KW-1133">Transmembrane helix</keyword>
<gene>
    <name evidence="3" type="ORF">HF526_27170</name>
</gene>
<feature type="region of interest" description="Disordered" evidence="1">
    <location>
        <begin position="1"/>
        <end position="35"/>
    </location>
</feature>
<accession>A0ABX1SHB3</accession>
<evidence type="ECO:0000256" key="2">
    <source>
        <dbReference type="SAM" id="Phobius"/>
    </source>
</evidence>
<feature type="transmembrane region" description="Helical" evidence="2">
    <location>
        <begin position="55"/>
        <end position="75"/>
    </location>
</feature>
<sequence length="101" mass="10003">MPTPRVLPPSPATLPAFRPVAPHSVSRPPEPAAADVGRYRVATPRRARLGTAIDIVGRLGSLVTLAALLVVAGAIGGLADGTPLTGAAGALQTATLGEPGP</sequence>
<protein>
    <submittedName>
        <fullName evidence="3">Uncharacterized protein</fullName>
    </submittedName>
</protein>
<evidence type="ECO:0000313" key="4">
    <source>
        <dbReference type="Proteomes" id="UP000820669"/>
    </source>
</evidence>
<keyword evidence="2" id="KW-0472">Membrane</keyword>
<keyword evidence="2" id="KW-0812">Transmembrane</keyword>
<comment type="caution">
    <text evidence="3">The sequence shown here is derived from an EMBL/GenBank/DDBJ whole genome shotgun (WGS) entry which is preliminary data.</text>
</comment>
<evidence type="ECO:0000256" key="1">
    <source>
        <dbReference type="SAM" id="MobiDB-lite"/>
    </source>
</evidence>
<evidence type="ECO:0000313" key="3">
    <source>
        <dbReference type="EMBL" id="NMI00956.1"/>
    </source>
</evidence>
<organism evidence="3 4">
    <name type="scientific">Pseudonocardia acidicola</name>
    <dbReference type="NCBI Taxonomy" id="2724939"/>
    <lineage>
        <taxon>Bacteria</taxon>
        <taxon>Bacillati</taxon>
        <taxon>Actinomycetota</taxon>
        <taxon>Actinomycetes</taxon>
        <taxon>Pseudonocardiales</taxon>
        <taxon>Pseudonocardiaceae</taxon>
        <taxon>Pseudonocardia</taxon>
    </lineage>
</organism>
<reference evidence="3 4" key="1">
    <citation type="submission" date="2020-04" db="EMBL/GenBank/DDBJ databases">
        <authorList>
            <person name="Klaysubun C."/>
            <person name="Duangmal K."/>
            <person name="Lipun K."/>
        </authorList>
    </citation>
    <scope>NUCLEOTIDE SEQUENCE [LARGE SCALE GENOMIC DNA]</scope>
    <source>
        <strain evidence="3 4">K10HN5</strain>
    </source>
</reference>
<proteinExistence type="predicted"/>